<dbReference type="RefSeq" id="WP_070067140.1">
    <property type="nucleotide sequence ID" value="NZ_MJUW02000078.1"/>
</dbReference>
<gene>
    <name evidence="5" type="ORF">BIY37_07150</name>
</gene>
<dbReference type="Proteomes" id="UP000242219">
    <property type="component" value="Unassembled WGS sequence"/>
</dbReference>
<dbReference type="AlphaFoldDB" id="A0A1V6LZY2"/>
<keyword evidence="6" id="KW-1185">Reference proteome</keyword>
<evidence type="ECO:0000313" key="5">
    <source>
        <dbReference type="EMBL" id="OQD45690.1"/>
    </source>
</evidence>
<dbReference type="Pfam" id="PF02666">
    <property type="entry name" value="PS_Dcarbxylase"/>
    <property type="match status" value="1"/>
</dbReference>
<evidence type="ECO:0000256" key="4">
    <source>
        <dbReference type="ARBA" id="ARBA00023317"/>
    </source>
</evidence>
<keyword evidence="2" id="KW-0865">Zymogen</keyword>
<dbReference type="GO" id="GO:0004609">
    <property type="term" value="F:phosphatidylserine decarboxylase activity"/>
    <property type="evidence" value="ECO:0007669"/>
    <property type="project" value="InterPro"/>
</dbReference>
<evidence type="ECO:0000256" key="2">
    <source>
        <dbReference type="ARBA" id="ARBA00023145"/>
    </source>
</evidence>
<dbReference type="InterPro" id="IPR003817">
    <property type="entry name" value="PS_Dcarbxylase"/>
</dbReference>
<evidence type="ECO:0000313" key="6">
    <source>
        <dbReference type="Proteomes" id="UP000242219"/>
    </source>
</evidence>
<dbReference type="GO" id="GO:0008654">
    <property type="term" value="P:phospholipid biosynthetic process"/>
    <property type="evidence" value="ECO:0007669"/>
    <property type="project" value="InterPro"/>
</dbReference>
<name>A0A1V6LZY2_9BACT</name>
<accession>A0A1V6LZY2</accession>
<protein>
    <submittedName>
        <fullName evidence="5">Phosphatidylserine decarboxylase</fullName>
    </submittedName>
</protein>
<dbReference type="PANTHER" id="PTHR10067">
    <property type="entry name" value="PHOSPHATIDYLSERINE DECARBOXYLASE"/>
    <property type="match status" value="1"/>
</dbReference>
<dbReference type="EMBL" id="MJUW02000078">
    <property type="protein sequence ID" value="OQD45690.1"/>
    <property type="molecule type" value="Genomic_DNA"/>
</dbReference>
<evidence type="ECO:0000256" key="1">
    <source>
        <dbReference type="ARBA" id="ARBA00022793"/>
    </source>
</evidence>
<keyword evidence="1" id="KW-0210">Decarboxylase</keyword>
<keyword evidence="4" id="KW-0670">Pyruvate</keyword>
<evidence type="ECO:0000256" key="3">
    <source>
        <dbReference type="ARBA" id="ARBA00023239"/>
    </source>
</evidence>
<reference evidence="5 6" key="1">
    <citation type="journal article" date="2016" name="Genome Announc.">
        <title>Draft Genome Sequence of the Anaerobic Ammonium-Oxidizing Bacterium 'Candidatus Brocadia sp. 40'.</title>
        <authorList>
            <person name="Ali M."/>
            <person name="Haroon M.F."/>
            <person name="Narita Y."/>
            <person name="Zhang L."/>
            <person name="Rangel Shaw D."/>
            <person name="Okabe S."/>
            <person name="Saikaly P.E."/>
        </authorList>
    </citation>
    <scope>NUCLEOTIDE SEQUENCE [LARGE SCALE GENOMIC DNA]</scope>
    <source>
        <strain evidence="5 6">40</strain>
    </source>
</reference>
<comment type="caution">
    <text evidence="5">The sequence shown here is derived from an EMBL/GenBank/DDBJ whole genome shotgun (WGS) entry which is preliminary data.</text>
</comment>
<keyword evidence="3" id="KW-0456">Lyase</keyword>
<organism evidence="5 6">
    <name type="scientific">Candidatus Brocadia sapporoensis</name>
    <dbReference type="NCBI Taxonomy" id="392547"/>
    <lineage>
        <taxon>Bacteria</taxon>
        <taxon>Pseudomonadati</taxon>
        <taxon>Planctomycetota</taxon>
        <taxon>Candidatus Brocadiia</taxon>
        <taxon>Candidatus Brocadiales</taxon>
        <taxon>Candidatus Brocadiaceae</taxon>
        <taxon>Candidatus Brocadia</taxon>
    </lineage>
</organism>
<proteinExistence type="predicted"/>
<sequence length="338" mass="38271">MFTTQHQYIERDSGKICTERLYADGAVKFLYSNTRENAPMLFKALTSAWGSSLFGYINYNAIIGSKVSRGKGPFYPDGINLDECVDNHNTLNTTRKVFERKIRYWECRPMSEEPSAIVAPSDSRVLVGSFCETSKLFLKEKFFGYEELLGRNKREWLRAFLNGKFAVFRLTPEKYHYNHTPVAGKVVDFYELEGNYHACNPGAVVAMVTPYSKNKRVITVIDTDVPGGTKAGFVVMIEIVALMIGKIVQCYSEKGYDRPQQVRTGIFFIKGLPKSLYLPGSSTTVLIFQKERVMFAEDLIRNMSRQDVESRFSKGFGMSLVETDVKVRSFIASAVNIG</sequence>